<gene>
    <name evidence="2" type="ORF">PBOR_23750</name>
</gene>
<evidence type="ECO:0000313" key="3">
    <source>
        <dbReference type="Proteomes" id="UP000029518"/>
    </source>
</evidence>
<keyword evidence="3" id="KW-1185">Reference proteome</keyword>
<dbReference type="KEGG" id="pbd:PBOR_23750"/>
<dbReference type="PANTHER" id="PTHR43312">
    <property type="entry name" value="D-THREO-ALDOSE 1-DEHYDROGENASE"/>
    <property type="match status" value="1"/>
</dbReference>
<accession>A0A089LHQ1</accession>
<dbReference type="Proteomes" id="UP000029518">
    <property type="component" value="Chromosome"/>
</dbReference>
<organism evidence="2 3">
    <name type="scientific">Paenibacillus borealis</name>
    <dbReference type="NCBI Taxonomy" id="160799"/>
    <lineage>
        <taxon>Bacteria</taxon>
        <taxon>Bacillati</taxon>
        <taxon>Bacillota</taxon>
        <taxon>Bacilli</taxon>
        <taxon>Bacillales</taxon>
        <taxon>Paenibacillaceae</taxon>
        <taxon>Paenibacillus</taxon>
    </lineage>
</organism>
<dbReference type="InterPro" id="IPR020471">
    <property type="entry name" value="AKR"/>
</dbReference>
<dbReference type="SUPFAM" id="SSF51430">
    <property type="entry name" value="NAD(P)-linked oxidoreductase"/>
    <property type="match status" value="1"/>
</dbReference>
<dbReference type="HOGENOM" id="CLU_023205_2_3_9"/>
<name>A0A089LHQ1_PAEBO</name>
<dbReference type="AlphaFoldDB" id="A0A089LHQ1"/>
<dbReference type="Gene3D" id="3.20.20.100">
    <property type="entry name" value="NADP-dependent oxidoreductase domain"/>
    <property type="match status" value="1"/>
</dbReference>
<dbReference type="InterPro" id="IPR036812">
    <property type="entry name" value="NAD(P)_OxRdtase_dom_sf"/>
</dbReference>
<dbReference type="GO" id="GO:0016491">
    <property type="term" value="F:oxidoreductase activity"/>
    <property type="evidence" value="ECO:0007669"/>
    <property type="project" value="InterPro"/>
</dbReference>
<dbReference type="CDD" id="cd19086">
    <property type="entry name" value="AKR_AKR11C1"/>
    <property type="match status" value="1"/>
</dbReference>
<dbReference type="InterPro" id="IPR023210">
    <property type="entry name" value="NADP_OxRdtase_dom"/>
</dbReference>
<evidence type="ECO:0000313" key="2">
    <source>
        <dbReference type="EMBL" id="AIQ59630.1"/>
    </source>
</evidence>
<reference evidence="2" key="1">
    <citation type="submission" date="2014-08" db="EMBL/GenBank/DDBJ databases">
        <title>Comparative genomics of the Paenibacillus odorifer group.</title>
        <authorList>
            <person name="den Bakker H.C."/>
            <person name="Tsai Y.-C.Y.-C."/>
            <person name="Martin N."/>
            <person name="Korlach J."/>
            <person name="Wiedmann M."/>
        </authorList>
    </citation>
    <scope>NUCLEOTIDE SEQUENCE [LARGE SCALE GENOMIC DNA]</scope>
    <source>
        <strain evidence="2">DSM 13188</strain>
    </source>
</reference>
<evidence type="ECO:0000259" key="1">
    <source>
        <dbReference type="Pfam" id="PF00248"/>
    </source>
</evidence>
<dbReference type="InterPro" id="IPR053135">
    <property type="entry name" value="AKR2_Oxidoreductase"/>
</dbReference>
<dbReference type="RefSeq" id="WP_042215675.1">
    <property type="nucleotide sequence ID" value="NZ_CP009285.1"/>
</dbReference>
<proteinExistence type="predicted"/>
<feature type="domain" description="NADP-dependent oxidoreductase" evidence="1">
    <location>
        <begin position="15"/>
        <end position="300"/>
    </location>
</feature>
<dbReference type="PANTHER" id="PTHR43312:SF1">
    <property type="entry name" value="NADP-DEPENDENT OXIDOREDUCTASE DOMAIN-CONTAINING PROTEIN"/>
    <property type="match status" value="1"/>
</dbReference>
<dbReference type="PRINTS" id="PR00069">
    <property type="entry name" value="ALDKETRDTASE"/>
</dbReference>
<protein>
    <submittedName>
        <fullName evidence="2">Oxidoreductase</fullName>
    </submittedName>
</protein>
<dbReference type="Pfam" id="PF00248">
    <property type="entry name" value="Aldo_ket_red"/>
    <property type="match status" value="1"/>
</dbReference>
<dbReference type="OrthoDB" id="9773828at2"/>
<dbReference type="EMBL" id="CP009285">
    <property type="protein sequence ID" value="AIQ59630.1"/>
    <property type="molecule type" value="Genomic_DNA"/>
</dbReference>
<sequence>MNRRRYGSTGKTVSEIGFGAWQLGNKQDWEAMEDRAAVSLVHEALERGMNFFDTAPGYGGGASETLLGAALSGRRAGAVINTKFGHGADGSTSFDTDHIRASIEGSLQRLQTDYVDSVLIHNPPFELLDGKFGHYHELDKLKSEGKILSYGVSVDSVPEMLEVIRHTDIGVMEVMFNIFYQETAEAFKLAHEKDIALIVKVPLDSGWLSGKYDSSSTFEGVRSRWSPEVIAKRAALVDRIRFITDEETTMTMAALRFILAHPEVTTVIPGVRSSAQLAENISASHEVMPPEHVVRLKELWDKEIRDQQLGW</sequence>